<evidence type="ECO:0000313" key="7">
    <source>
        <dbReference type="EMBL" id="GCE12613.1"/>
    </source>
</evidence>
<evidence type="ECO:0000259" key="5">
    <source>
        <dbReference type="Pfam" id="PF03632"/>
    </source>
</evidence>
<keyword evidence="3" id="KW-0808">Transferase</keyword>
<reference evidence="8" key="1">
    <citation type="submission" date="2018-12" db="EMBL/GenBank/DDBJ databases">
        <title>Tengunoibacter tsumagoiensis gen. nov., sp. nov., Dictyobacter kobayashii sp. nov., D. alpinus sp. nov., and D. joshuensis sp. nov. and description of Dictyobacteraceae fam. nov. within the order Ktedonobacterales isolated from Tengu-no-mugimeshi.</title>
        <authorList>
            <person name="Wang C.M."/>
            <person name="Zheng Y."/>
            <person name="Sakai Y."/>
            <person name="Toyoda A."/>
            <person name="Minakuchi Y."/>
            <person name="Abe K."/>
            <person name="Yokota A."/>
            <person name="Yabe S."/>
        </authorList>
    </citation>
    <scope>NUCLEOTIDE SEQUENCE [LARGE SCALE GENOMIC DNA]</scope>
    <source>
        <strain evidence="8">Uno3</strain>
    </source>
</reference>
<proteinExistence type="inferred from homology"/>
<dbReference type="InterPro" id="IPR005195">
    <property type="entry name" value="Glyco_hydro_65_M"/>
</dbReference>
<evidence type="ECO:0000313" key="8">
    <source>
        <dbReference type="Proteomes" id="UP000287352"/>
    </source>
</evidence>
<feature type="active site" description="Proton donor" evidence="4">
    <location>
        <position position="504"/>
    </location>
</feature>
<dbReference type="SUPFAM" id="SSF48208">
    <property type="entry name" value="Six-hairpin glycosidases"/>
    <property type="match status" value="1"/>
</dbReference>
<dbReference type="EMBL" id="BIFR01000001">
    <property type="protein sequence ID" value="GCE12613.1"/>
    <property type="molecule type" value="Genomic_DNA"/>
</dbReference>
<dbReference type="Gene3D" id="1.50.10.10">
    <property type="match status" value="1"/>
</dbReference>
<dbReference type="OrthoDB" id="9758855at2"/>
<evidence type="ECO:0000256" key="4">
    <source>
        <dbReference type="PIRSR" id="PIRSR036289-50"/>
    </source>
</evidence>
<dbReference type="GO" id="GO:0004553">
    <property type="term" value="F:hydrolase activity, hydrolyzing O-glycosyl compounds"/>
    <property type="evidence" value="ECO:0007669"/>
    <property type="project" value="TreeGrafter"/>
</dbReference>
<feature type="domain" description="Glycoside hydrolase family 65 N-terminal" evidence="6">
    <location>
        <begin position="24"/>
        <end position="262"/>
    </location>
</feature>
<evidence type="ECO:0000256" key="1">
    <source>
        <dbReference type="ARBA" id="ARBA00006768"/>
    </source>
</evidence>
<dbReference type="GO" id="GO:0030246">
    <property type="term" value="F:carbohydrate binding"/>
    <property type="evidence" value="ECO:0007669"/>
    <property type="project" value="InterPro"/>
</dbReference>
<dbReference type="GO" id="GO:0016757">
    <property type="term" value="F:glycosyltransferase activity"/>
    <property type="evidence" value="ECO:0007669"/>
    <property type="project" value="UniProtKB-KW"/>
</dbReference>
<organism evidence="7 8">
    <name type="scientific">Tengunoibacter tsumagoiensis</name>
    <dbReference type="NCBI Taxonomy" id="2014871"/>
    <lineage>
        <taxon>Bacteria</taxon>
        <taxon>Bacillati</taxon>
        <taxon>Chloroflexota</taxon>
        <taxon>Ktedonobacteria</taxon>
        <taxon>Ktedonobacterales</taxon>
        <taxon>Dictyobacteraceae</taxon>
        <taxon>Tengunoibacter</taxon>
    </lineage>
</organism>
<dbReference type="RefSeq" id="WP_126580216.1">
    <property type="nucleotide sequence ID" value="NZ_BIFR01000001.1"/>
</dbReference>
<comment type="similarity">
    <text evidence="1">Belongs to the glycosyl hydrolase 65 family.</text>
</comment>
<keyword evidence="8" id="KW-1185">Reference proteome</keyword>
<gene>
    <name evidence="7" type="ORF">KTT_24720</name>
</gene>
<accession>A0A402A0H4</accession>
<dbReference type="PANTHER" id="PTHR11051:SF8">
    <property type="entry name" value="PROTEIN-GLUCOSYLGALACTOSYLHYDROXYLYSINE GLUCOSIDASE"/>
    <property type="match status" value="1"/>
</dbReference>
<evidence type="ECO:0000259" key="6">
    <source>
        <dbReference type="Pfam" id="PF03636"/>
    </source>
</evidence>
<feature type="domain" description="Glycoside hydrolase family 65 central catalytic" evidence="5">
    <location>
        <begin position="328"/>
        <end position="706"/>
    </location>
</feature>
<name>A0A402A0H4_9CHLR</name>
<dbReference type="InterPro" id="IPR005196">
    <property type="entry name" value="Glyco_hydro_65_N"/>
</dbReference>
<dbReference type="InterPro" id="IPR011013">
    <property type="entry name" value="Gal_mutarotase_sf_dom"/>
</dbReference>
<dbReference type="Gene3D" id="2.60.420.10">
    <property type="entry name" value="Maltose phosphorylase, domain 3"/>
    <property type="match status" value="1"/>
</dbReference>
<dbReference type="InterPro" id="IPR017045">
    <property type="entry name" value="Malt_Pase/Glycosyl_Hdrlase"/>
</dbReference>
<evidence type="ECO:0000256" key="2">
    <source>
        <dbReference type="ARBA" id="ARBA00022676"/>
    </source>
</evidence>
<dbReference type="AlphaFoldDB" id="A0A402A0H4"/>
<comment type="caution">
    <text evidence="7">The sequence shown here is derived from an EMBL/GenBank/DDBJ whole genome shotgun (WGS) entry which is preliminary data.</text>
</comment>
<dbReference type="InterPro" id="IPR037018">
    <property type="entry name" value="GH65_N"/>
</dbReference>
<dbReference type="Gene3D" id="2.70.98.40">
    <property type="entry name" value="Glycoside hydrolase, family 65, N-terminal domain"/>
    <property type="match status" value="1"/>
</dbReference>
<dbReference type="SUPFAM" id="SSF74650">
    <property type="entry name" value="Galactose mutarotase-like"/>
    <property type="match status" value="1"/>
</dbReference>
<protein>
    <submittedName>
        <fullName evidence="7">Kojibiose phosphorylase</fullName>
    </submittedName>
</protein>
<dbReference type="GO" id="GO:0005975">
    <property type="term" value="P:carbohydrate metabolic process"/>
    <property type="evidence" value="ECO:0007669"/>
    <property type="project" value="InterPro"/>
</dbReference>
<dbReference type="Pfam" id="PF03636">
    <property type="entry name" value="Glyco_hydro_65N"/>
    <property type="match status" value="1"/>
</dbReference>
<dbReference type="Pfam" id="PF03632">
    <property type="entry name" value="Glyco_hydro_65m"/>
    <property type="match status" value="1"/>
</dbReference>
<dbReference type="InterPro" id="IPR012341">
    <property type="entry name" value="6hp_glycosidase-like_sf"/>
</dbReference>
<dbReference type="Proteomes" id="UP000287352">
    <property type="component" value="Unassembled WGS sequence"/>
</dbReference>
<dbReference type="PIRSF" id="PIRSF036289">
    <property type="entry name" value="Glycosyl_hydrolase_malt_phosph"/>
    <property type="match status" value="1"/>
</dbReference>
<dbReference type="InterPro" id="IPR008928">
    <property type="entry name" value="6-hairpin_glycosidase_sf"/>
</dbReference>
<dbReference type="PANTHER" id="PTHR11051">
    <property type="entry name" value="GLYCOSYL HYDROLASE-RELATED"/>
    <property type="match status" value="1"/>
</dbReference>
<keyword evidence="2" id="KW-0328">Glycosyltransferase</keyword>
<sequence>MLTSKTENIHTSEGETAPLWTVYEDSFDPTLKKLHSQETVYTIGNGYFCTRGTFEEGYPRADTATLLYGVFDQVPIAKEELANIPDWTEIKLFVNDERFRLDRGTILDYHRSLDLTQGLLSRSVSWESPNGVRISINSQRFASLADEHVGIIRFSITVDSTPDDQPAEILIRSSFNTAQGNYNLMHVETVDQAHTDDLLWLHTETKRSLVQLAQTMSFTSDRTDFRKEILDSDISPSIRLYGSLKPGESLTTEKVVVMYTSRDGTDDVIRTALEHHRALLSADNVSQSYNGQFLFESLLTTQREAWAHFWQEADILVEGDDKAQVGLRYSLYQLRINTSSHDTRYSIAAKGLTGFGYRGHVFHDTEIFMLPFFTYVLPDIARNLLLYRYHLLPAARKKAASNGYEGAQYPWESTLSGDETTPPSIIHPETGELIPVLNGFIELHITSSIAHATWEYWRVSGDDDFLQEYGAEVLLSTAQYWASRVEKNPERTEYEITNVIGPDEWHEHVNNNAYTNYMARNNIQCALQALDWLKTNSPTKARQLVQQLNLTDERLAYWQDIIEHIRIPQNPETGLFEQFEGFFDLPKLDQSKFEGRKDSYQGILGVEVVQRYQIVKQADVLMLLTVLEREFDLKTKEVNWDYYYPITDHAYGSSLTPALHVILASQLGRTADVVKLFLAGALVDLENLRGNTPEGVHAACAGAVWQAAILGIAGLRVDEHGYTTNPHWPDGWKRLAFSFKHKGEAIHVDLHR</sequence>
<evidence type="ECO:0000256" key="3">
    <source>
        <dbReference type="ARBA" id="ARBA00022679"/>
    </source>
</evidence>